<reference evidence="8" key="1">
    <citation type="submission" date="2017-01" db="EMBL/GenBank/DDBJ databases">
        <authorList>
            <person name="Varghese N."/>
            <person name="Submissions S."/>
        </authorList>
    </citation>
    <scope>NUCLEOTIDE SEQUENCE [LARGE SCALE GENOMIC DNA]</scope>
    <source>
        <strain evidence="8">ATCC 700103</strain>
    </source>
</reference>
<keyword evidence="2" id="KW-0805">Transcription regulation</keyword>
<sequence length="349" mass="38364">MNKLFKIQQKIVPEIVKTAQQRYNILRGIYYNQPIGRRALAKILGLSERTIRNDLEFFEKNAFITITPAGTQITRIGEEFLIELDEYIKELRDISYLENRLENILGIKKVKLVNGAVPAGDLKAEIGRMASQLLQQEIKNGDILAVTGGTTLAQVAAEMTYSAESRDVTVVPGRGGLGEDVEIQANTIAAEIAKKLGGSYHLLHIPDNMAEENIYHITKEPTIKKTLEILKRANILIHGVGTAKDMAGRRGMDEKEINDLLNAGAVGEAFGFYFNSRGEIIYSTTSVGLNLDDLQAINKVIVVAGGENKAEAIISAVSPKYQDILITDEITARKIISLKGGEAEDRLAD</sequence>
<dbReference type="InterPro" id="IPR036388">
    <property type="entry name" value="WH-like_DNA-bd_sf"/>
</dbReference>
<feature type="domain" description="Sugar-binding" evidence="5">
    <location>
        <begin position="94"/>
        <end position="336"/>
    </location>
</feature>
<comment type="similarity">
    <text evidence="1">Belongs to the SorC transcriptional regulatory family.</text>
</comment>
<dbReference type="InterPro" id="IPR036390">
    <property type="entry name" value="WH_DNA-bd_sf"/>
</dbReference>
<gene>
    <name evidence="7" type="ORF">SAMN05421834_10670</name>
</gene>
<accession>A0A1N6U7S6</accession>
<name>A0A1N6U7S6_9FIRM</name>
<dbReference type="SUPFAM" id="SSF100950">
    <property type="entry name" value="NagB/RpiA/CoA transferase-like"/>
    <property type="match status" value="1"/>
</dbReference>
<dbReference type="Gene3D" id="1.10.10.10">
    <property type="entry name" value="Winged helix-like DNA-binding domain superfamily/Winged helix DNA-binding domain"/>
    <property type="match status" value="1"/>
</dbReference>
<evidence type="ECO:0000313" key="7">
    <source>
        <dbReference type="EMBL" id="SIQ61624.1"/>
    </source>
</evidence>
<dbReference type="GO" id="GO:0003677">
    <property type="term" value="F:DNA binding"/>
    <property type="evidence" value="ECO:0007669"/>
    <property type="project" value="UniProtKB-KW"/>
</dbReference>
<dbReference type="STRING" id="56779.SAMN05421834_10670"/>
<dbReference type="InterPro" id="IPR037171">
    <property type="entry name" value="NagB/RpiA_transferase-like"/>
</dbReference>
<dbReference type="PANTHER" id="PTHR34294">
    <property type="entry name" value="TRANSCRIPTIONAL REGULATOR-RELATED"/>
    <property type="match status" value="1"/>
</dbReference>
<dbReference type="Pfam" id="PF04198">
    <property type="entry name" value="Sugar-bind"/>
    <property type="match status" value="1"/>
</dbReference>
<evidence type="ECO:0000256" key="3">
    <source>
        <dbReference type="ARBA" id="ARBA00023125"/>
    </source>
</evidence>
<organism evidence="7 8">
    <name type="scientific">Halanaerobium kushneri</name>
    <dbReference type="NCBI Taxonomy" id="56779"/>
    <lineage>
        <taxon>Bacteria</taxon>
        <taxon>Bacillati</taxon>
        <taxon>Bacillota</taxon>
        <taxon>Clostridia</taxon>
        <taxon>Halanaerobiales</taxon>
        <taxon>Halanaerobiaceae</taxon>
        <taxon>Halanaerobium</taxon>
    </lineage>
</organism>
<evidence type="ECO:0000256" key="4">
    <source>
        <dbReference type="ARBA" id="ARBA00023163"/>
    </source>
</evidence>
<dbReference type="PANTHER" id="PTHR34294:SF5">
    <property type="entry name" value="CENTRAL GLYCOLYTIC GENES REGULATOR"/>
    <property type="match status" value="1"/>
</dbReference>
<keyword evidence="3" id="KW-0238">DNA-binding</keyword>
<dbReference type="InterPro" id="IPR048715">
    <property type="entry name" value="CggR_N"/>
</dbReference>
<dbReference type="Gene3D" id="3.40.50.1360">
    <property type="match status" value="1"/>
</dbReference>
<protein>
    <submittedName>
        <fullName evidence="7">Central glycolytic genes regulator</fullName>
    </submittedName>
</protein>
<evidence type="ECO:0000256" key="2">
    <source>
        <dbReference type="ARBA" id="ARBA00023015"/>
    </source>
</evidence>
<dbReference type="EMBL" id="FTNC01000006">
    <property type="protein sequence ID" value="SIQ61624.1"/>
    <property type="molecule type" value="Genomic_DNA"/>
</dbReference>
<dbReference type="Pfam" id="PF21715">
    <property type="entry name" value="CggR_N"/>
    <property type="match status" value="1"/>
</dbReference>
<dbReference type="SUPFAM" id="SSF46785">
    <property type="entry name" value="Winged helix' DNA-binding domain"/>
    <property type="match status" value="1"/>
</dbReference>
<evidence type="ECO:0000259" key="5">
    <source>
        <dbReference type="Pfam" id="PF04198"/>
    </source>
</evidence>
<dbReference type="Proteomes" id="UP000185669">
    <property type="component" value="Unassembled WGS sequence"/>
</dbReference>
<dbReference type="InterPro" id="IPR051054">
    <property type="entry name" value="SorC_transcr_regulators"/>
</dbReference>
<proteinExistence type="inferred from homology"/>
<dbReference type="InterPro" id="IPR007324">
    <property type="entry name" value="Sugar-bd_dom_put"/>
</dbReference>
<keyword evidence="4" id="KW-0804">Transcription</keyword>
<evidence type="ECO:0000259" key="6">
    <source>
        <dbReference type="Pfam" id="PF21715"/>
    </source>
</evidence>
<dbReference type="OrthoDB" id="9793820at2"/>
<dbReference type="GO" id="GO:0030246">
    <property type="term" value="F:carbohydrate binding"/>
    <property type="evidence" value="ECO:0007669"/>
    <property type="project" value="InterPro"/>
</dbReference>
<dbReference type="AlphaFoldDB" id="A0A1N6U7S6"/>
<keyword evidence="8" id="KW-1185">Reference proteome</keyword>
<evidence type="ECO:0000313" key="8">
    <source>
        <dbReference type="Proteomes" id="UP000185669"/>
    </source>
</evidence>
<dbReference type="RefSeq" id="WP_076544397.1">
    <property type="nucleotide sequence ID" value="NZ_FTNC01000006.1"/>
</dbReference>
<evidence type="ECO:0000256" key="1">
    <source>
        <dbReference type="ARBA" id="ARBA00010466"/>
    </source>
</evidence>
<feature type="domain" description="CggR N-terminal DNA binding" evidence="6">
    <location>
        <begin position="20"/>
        <end position="87"/>
    </location>
</feature>